<organism evidence="2 3">
    <name type="scientific">Mycolicibacterium sphagni</name>
    <dbReference type="NCBI Taxonomy" id="1786"/>
    <lineage>
        <taxon>Bacteria</taxon>
        <taxon>Bacillati</taxon>
        <taxon>Actinomycetota</taxon>
        <taxon>Actinomycetes</taxon>
        <taxon>Mycobacteriales</taxon>
        <taxon>Mycobacteriaceae</taxon>
        <taxon>Mycolicibacterium</taxon>
    </lineage>
</organism>
<feature type="transmembrane region" description="Helical" evidence="1">
    <location>
        <begin position="52"/>
        <end position="73"/>
    </location>
</feature>
<keyword evidence="1" id="KW-1133">Transmembrane helix</keyword>
<feature type="transmembrane region" description="Helical" evidence="1">
    <location>
        <begin position="256"/>
        <end position="281"/>
    </location>
</feature>
<sequence length="285" mass="30344">MNPDTACSTDQWSMLTSAPSTSQLAGVLGGFLITAIALLFDRNSREGVHTLALFSCAVLVLMLDSFVFSLITGTQVPEDGDRRATCVVAWTQGVSATGMLAAGTTALFGGLAWMLASHVVNKFPDETADDRDIRAFCFLAALGSWLTFAAAMSTALIMSETTIDYLSFMYREKPAGWAIAMIIAVTSVVVLVDLRLVIVRTWRLRRSLTNTAETTLLEMRSIRLATVSMLVLAILASALAGSASRIPDEWLSAPHLGVVIVGVLAGFVLPTIVSTAICYSVPSTG</sequence>
<dbReference type="EMBL" id="VBSB01000003">
    <property type="protein sequence ID" value="NTY58889.1"/>
    <property type="molecule type" value="Genomic_DNA"/>
</dbReference>
<evidence type="ECO:0000313" key="2">
    <source>
        <dbReference type="EMBL" id="NTY58889.1"/>
    </source>
</evidence>
<feature type="transmembrane region" description="Helical" evidence="1">
    <location>
        <begin position="136"/>
        <end position="157"/>
    </location>
</feature>
<proteinExistence type="predicted"/>
<gene>
    <name evidence="2" type="ORF">FEG63_04895</name>
</gene>
<evidence type="ECO:0008006" key="4">
    <source>
        <dbReference type="Google" id="ProtNLM"/>
    </source>
</evidence>
<evidence type="ECO:0000313" key="3">
    <source>
        <dbReference type="Proteomes" id="UP000708347"/>
    </source>
</evidence>
<feature type="transmembrane region" description="Helical" evidence="1">
    <location>
        <begin position="224"/>
        <end position="244"/>
    </location>
</feature>
<keyword evidence="3" id="KW-1185">Reference proteome</keyword>
<reference evidence="2 3" key="1">
    <citation type="submission" date="2019-05" db="EMBL/GenBank/DDBJ databases">
        <title>Mycolicibacterium sphagni ENV482 genome assembly.</title>
        <authorList>
            <person name="Chen W."/>
            <person name="Faulkner N.W."/>
            <person name="Hyman M.R."/>
        </authorList>
    </citation>
    <scope>NUCLEOTIDE SEQUENCE [LARGE SCALE GENOMIC DNA]</scope>
    <source>
        <strain evidence="2 3">ENV482</strain>
    </source>
</reference>
<dbReference type="Proteomes" id="UP000708347">
    <property type="component" value="Unassembled WGS sequence"/>
</dbReference>
<keyword evidence="1" id="KW-0472">Membrane</keyword>
<feature type="transmembrane region" description="Helical" evidence="1">
    <location>
        <begin position="93"/>
        <end position="115"/>
    </location>
</feature>
<feature type="transmembrane region" description="Helical" evidence="1">
    <location>
        <begin position="177"/>
        <end position="198"/>
    </location>
</feature>
<name>A0ABX2JST4_9MYCO</name>
<protein>
    <recommendedName>
        <fullName evidence="4">G-protein coupled receptors family 1 profile domain-containing protein</fullName>
    </recommendedName>
</protein>
<feature type="transmembrane region" description="Helical" evidence="1">
    <location>
        <begin position="20"/>
        <end position="40"/>
    </location>
</feature>
<keyword evidence="1" id="KW-0812">Transmembrane</keyword>
<evidence type="ECO:0000256" key="1">
    <source>
        <dbReference type="SAM" id="Phobius"/>
    </source>
</evidence>
<accession>A0ABX2JST4</accession>
<comment type="caution">
    <text evidence="2">The sequence shown here is derived from an EMBL/GenBank/DDBJ whole genome shotgun (WGS) entry which is preliminary data.</text>
</comment>